<organism evidence="2 3">
    <name type="scientific">Dyella soli</name>
    <dbReference type="NCBI Taxonomy" id="522319"/>
    <lineage>
        <taxon>Bacteria</taxon>
        <taxon>Pseudomonadati</taxon>
        <taxon>Pseudomonadota</taxon>
        <taxon>Gammaproteobacteria</taxon>
        <taxon>Lysobacterales</taxon>
        <taxon>Rhodanobacteraceae</taxon>
        <taxon>Dyella</taxon>
    </lineage>
</organism>
<dbReference type="PANTHER" id="PTHR38342:SF2">
    <property type="entry name" value="INNER MEMBRANE OR EXPORTED"/>
    <property type="match status" value="1"/>
</dbReference>
<sequence>MSSDQDVEGVVRFRAASDVPTTVDRLRQLLEAHGLTIFALIDFSGDAARAGLSMCQQQMLIFGNPRGGTPLMQAAPTVGLDLPLKVLVWEDAQGVTWVGYNAPEYIVARHGLPPAMASALAGAVALLRQVAG</sequence>
<protein>
    <submittedName>
        <fullName evidence="2">DUF302 domain-containing protein</fullName>
    </submittedName>
</protein>
<dbReference type="PANTHER" id="PTHR38342">
    <property type="entry name" value="SLR5037 PROTEIN"/>
    <property type="match status" value="1"/>
</dbReference>
<dbReference type="InterPro" id="IPR005180">
    <property type="entry name" value="DUF302"/>
</dbReference>
<dbReference type="Proteomes" id="UP000291822">
    <property type="component" value="Unassembled WGS sequence"/>
</dbReference>
<accession>A0A4R0YS69</accession>
<evidence type="ECO:0000259" key="1">
    <source>
        <dbReference type="Pfam" id="PF03625"/>
    </source>
</evidence>
<dbReference type="Pfam" id="PF03625">
    <property type="entry name" value="DUF302"/>
    <property type="match status" value="1"/>
</dbReference>
<evidence type="ECO:0000313" key="2">
    <source>
        <dbReference type="EMBL" id="TCI09004.1"/>
    </source>
</evidence>
<comment type="caution">
    <text evidence="2">The sequence shown here is derived from an EMBL/GenBank/DDBJ whole genome shotgun (WGS) entry which is preliminary data.</text>
</comment>
<dbReference type="RefSeq" id="WP_131410982.1">
    <property type="nucleotide sequence ID" value="NZ_SJTG01000003.1"/>
</dbReference>
<name>A0A4R0YS69_9GAMM</name>
<dbReference type="SUPFAM" id="SSF103247">
    <property type="entry name" value="TT1751-like"/>
    <property type="match status" value="1"/>
</dbReference>
<dbReference type="AlphaFoldDB" id="A0A4R0YS69"/>
<gene>
    <name evidence="2" type="ORF">EZM97_22455</name>
</gene>
<evidence type="ECO:0000313" key="3">
    <source>
        <dbReference type="Proteomes" id="UP000291822"/>
    </source>
</evidence>
<dbReference type="InterPro" id="IPR035923">
    <property type="entry name" value="TT1751-like_sf"/>
</dbReference>
<proteinExistence type="predicted"/>
<dbReference type="EMBL" id="SJTG01000003">
    <property type="protein sequence ID" value="TCI09004.1"/>
    <property type="molecule type" value="Genomic_DNA"/>
</dbReference>
<dbReference type="CDD" id="cd14797">
    <property type="entry name" value="DUF302"/>
    <property type="match status" value="1"/>
</dbReference>
<feature type="domain" description="DUF302" evidence="1">
    <location>
        <begin position="41"/>
        <end position="103"/>
    </location>
</feature>
<reference evidence="2 3" key="1">
    <citation type="submission" date="2019-02" db="EMBL/GenBank/DDBJ databases">
        <title>Dyella amyloliquefaciens sp. nov., isolated from forest soil.</title>
        <authorList>
            <person name="Gao Z.-H."/>
            <person name="Qiu L.-H."/>
        </authorList>
    </citation>
    <scope>NUCLEOTIDE SEQUENCE [LARGE SCALE GENOMIC DNA]</scope>
    <source>
        <strain evidence="2 3">KACC 12747</strain>
    </source>
</reference>
<dbReference type="Gene3D" id="3.30.310.70">
    <property type="entry name" value="TT1751-like domain"/>
    <property type="match status" value="1"/>
</dbReference>
<keyword evidence="3" id="KW-1185">Reference proteome</keyword>